<evidence type="ECO:0000256" key="5">
    <source>
        <dbReference type="SAM" id="Phobius"/>
    </source>
</evidence>
<feature type="transmembrane region" description="Helical" evidence="5">
    <location>
        <begin position="105"/>
        <end position="126"/>
    </location>
</feature>
<name>A0A6P8S4U0_GEOSA</name>
<dbReference type="CTD" id="255349"/>
<feature type="transmembrane region" description="Helical" evidence="5">
    <location>
        <begin position="68"/>
        <end position="93"/>
    </location>
</feature>
<dbReference type="Pfam" id="PF10242">
    <property type="entry name" value="L_HMGIC_fpl"/>
    <property type="match status" value="1"/>
</dbReference>
<dbReference type="PANTHER" id="PTHR12489:SF20">
    <property type="entry name" value="LHFPL TETRASPAN SUBFAMILY MEMBER 7 PROTEIN"/>
    <property type="match status" value="1"/>
</dbReference>
<gene>
    <name evidence="7" type="primary">TMEM211</name>
</gene>
<keyword evidence="2 5" id="KW-0812">Transmembrane</keyword>
<accession>A0A6P8S4U0</accession>
<dbReference type="InterPro" id="IPR019372">
    <property type="entry name" value="LHFPL"/>
</dbReference>
<evidence type="ECO:0000256" key="4">
    <source>
        <dbReference type="ARBA" id="ARBA00023136"/>
    </source>
</evidence>
<evidence type="ECO:0000256" key="3">
    <source>
        <dbReference type="ARBA" id="ARBA00022989"/>
    </source>
</evidence>
<evidence type="ECO:0000256" key="1">
    <source>
        <dbReference type="ARBA" id="ARBA00004141"/>
    </source>
</evidence>
<dbReference type="InParanoid" id="A0A6P8S4U0"/>
<dbReference type="GeneID" id="117365524"/>
<evidence type="ECO:0000313" key="6">
    <source>
        <dbReference type="Proteomes" id="UP000515159"/>
    </source>
</evidence>
<dbReference type="FunCoup" id="A0A6P8S4U0">
    <property type="interactions" value="39"/>
</dbReference>
<keyword evidence="6" id="KW-1185">Reference proteome</keyword>
<keyword evidence="4 5" id="KW-0472">Membrane</keyword>
<reference evidence="7" key="1">
    <citation type="submission" date="2025-08" db="UniProtKB">
        <authorList>
            <consortium name="RefSeq"/>
        </authorList>
    </citation>
    <scope>IDENTIFICATION</scope>
</reference>
<evidence type="ECO:0000256" key="2">
    <source>
        <dbReference type="ARBA" id="ARBA00022692"/>
    </source>
</evidence>
<dbReference type="Proteomes" id="UP000515159">
    <property type="component" value="Chromosome 8"/>
</dbReference>
<protein>
    <submittedName>
        <fullName evidence="7">Transmembrane protein 211</fullName>
    </submittedName>
</protein>
<keyword evidence="3 5" id="KW-1133">Transmembrane helix</keyword>
<proteinExistence type="predicted"/>
<evidence type="ECO:0000313" key="7">
    <source>
        <dbReference type="RefSeq" id="XP_033811896.1"/>
    </source>
</evidence>
<dbReference type="AlphaFoldDB" id="A0A6P8S4U0"/>
<dbReference type="OrthoDB" id="5975578at2759"/>
<dbReference type="RefSeq" id="XP_033811896.1">
    <property type="nucleotide sequence ID" value="XM_033956005.1"/>
</dbReference>
<organism evidence="6 7">
    <name type="scientific">Geotrypetes seraphini</name>
    <name type="common">Gaboon caecilian</name>
    <name type="synonym">Caecilia seraphini</name>
    <dbReference type="NCBI Taxonomy" id="260995"/>
    <lineage>
        <taxon>Eukaryota</taxon>
        <taxon>Metazoa</taxon>
        <taxon>Chordata</taxon>
        <taxon>Craniata</taxon>
        <taxon>Vertebrata</taxon>
        <taxon>Euteleostomi</taxon>
        <taxon>Amphibia</taxon>
        <taxon>Gymnophiona</taxon>
        <taxon>Geotrypetes</taxon>
    </lineage>
</organism>
<sequence>MVSCVGSVWVTLSLALACISGFSLTSAAWFRNGTISFGVFLHCSGPLCNQTCMVYRTLDEIPNVSWQVAAVLLFTGWLLHVFGAVLILSWTLIPEGLCQRRVCTPARYAQTAAVMVTILGLLIFPFSLDSAFTQEACGPSWIYYSGNCKLGWGFMMAIITVMLSCLLPIIGRYNLNEIKTRIIISSIRESILVNEEN</sequence>
<comment type="subcellular location">
    <subcellularLocation>
        <location evidence="1">Membrane</location>
        <topology evidence="1">Multi-pass membrane protein</topology>
    </subcellularLocation>
</comment>
<dbReference type="GO" id="GO:0016020">
    <property type="term" value="C:membrane"/>
    <property type="evidence" value="ECO:0007669"/>
    <property type="project" value="UniProtKB-SubCell"/>
</dbReference>
<feature type="transmembrane region" description="Helical" evidence="5">
    <location>
        <begin position="150"/>
        <end position="171"/>
    </location>
</feature>
<dbReference type="KEGG" id="gsh:117365524"/>
<dbReference type="PANTHER" id="PTHR12489">
    <property type="entry name" value="LIPOMA HMGIC FUSION PARTNER-LIKE PROTEIN"/>
    <property type="match status" value="1"/>
</dbReference>